<dbReference type="RefSeq" id="WP_281755146.1">
    <property type="nucleotide sequence ID" value="NZ_BRVP01000016.1"/>
</dbReference>
<evidence type="ECO:0008006" key="3">
    <source>
        <dbReference type="Google" id="ProtNLM"/>
    </source>
</evidence>
<dbReference type="InterPro" id="IPR038081">
    <property type="entry name" value="CalX-like_sf"/>
</dbReference>
<accession>A0A9W6B622</accession>
<dbReference type="Gene3D" id="2.60.40.2030">
    <property type="match status" value="1"/>
</dbReference>
<proteinExistence type="predicted"/>
<dbReference type="EMBL" id="BRVP01000016">
    <property type="protein sequence ID" value="GLB53319.1"/>
    <property type="molecule type" value="Genomic_DNA"/>
</dbReference>
<gene>
    <name evidence="1" type="ORF">NBRC110019_23600</name>
</gene>
<keyword evidence="2" id="KW-1185">Reference proteome</keyword>
<name>A0A9W6B622_9FLAO</name>
<dbReference type="Proteomes" id="UP001143545">
    <property type="component" value="Unassembled WGS sequence"/>
</dbReference>
<reference evidence="1" key="1">
    <citation type="submission" date="2022-07" db="EMBL/GenBank/DDBJ databases">
        <title>Taxonomy of Novel Oxalotrophic and Methylotrophic Bacteria.</title>
        <authorList>
            <person name="Sahin N."/>
            <person name="Tani A."/>
        </authorList>
    </citation>
    <scope>NUCLEOTIDE SEQUENCE</scope>
    <source>
        <strain evidence="1">AM327</strain>
    </source>
</reference>
<dbReference type="SUPFAM" id="SSF141072">
    <property type="entry name" value="CalX-like"/>
    <property type="match status" value="1"/>
</dbReference>
<dbReference type="PROSITE" id="PS51257">
    <property type="entry name" value="PROKAR_LIPOPROTEIN"/>
    <property type="match status" value="1"/>
</dbReference>
<protein>
    <recommendedName>
        <fullName evidence="3">Calx-beta domain-containing protein</fullName>
    </recommendedName>
</protein>
<evidence type="ECO:0000313" key="2">
    <source>
        <dbReference type="Proteomes" id="UP001143545"/>
    </source>
</evidence>
<sequence length="313" mass="34370">MKKYIYKIFSLLVITGGIITSCDYRKADQDVASTISPDNPTASFAVSTTSINEEGNPEITVNITLDKAIHEDLNFDIVSTDGTAEEGVDYDITDEGTVDAYQTTGTATIIIYHDILPEDTETFSIAIGATSTPYAYMVGGSDTFDLSIENYTNDDLLIELNWDGTYTDASGADQDLCDIDFDMILYDDTFATIATAYYDCPEALDLAGYADGTYYLQAGLYSLGSATFQSETYFPAKFILTKTGQSIDEIDLSTYWNSTNGGEEEGYADAYNYYVLTISSGSYTLQDFFTGDPVWSGKTKSELAEIFHAPKKF</sequence>
<evidence type="ECO:0000313" key="1">
    <source>
        <dbReference type="EMBL" id="GLB53319.1"/>
    </source>
</evidence>
<comment type="caution">
    <text evidence="1">The sequence shown here is derived from an EMBL/GenBank/DDBJ whole genome shotgun (WGS) entry which is preliminary data.</text>
</comment>
<dbReference type="AlphaFoldDB" id="A0A9W6B622"/>
<organism evidence="1 2">
    <name type="scientific">Neptunitalea chrysea</name>
    <dbReference type="NCBI Taxonomy" id="1647581"/>
    <lineage>
        <taxon>Bacteria</taxon>
        <taxon>Pseudomonadati</taxon>
        <taxon>Bacteroidota</taxon>
        <taxon>Flavobacteriia</taxon>
        <taxon>Flavobacteriales</taxon>
        <taxon>Flavobacteriaceae</taxon>
        <taxon>Neptunitalea</taxon>
    </lineage>
</organism>